<dbReference type="Gene3D" id="3.30.470.20">
    <property type="entry name" value="ATP-grasp fold, B domain"/>
    <property type="match status" value="2"/>
</dbReference>
<accession>A0AAE0U023</accession>
<sequence>MGAIVIHAPGTLTGVNEELKTRLSFPWLTPSPIPRRPLALIGDRSLTALQGHATAAASLNIALVVFDKQSHWIADNKTCSSSVGPPHVSTNTRQLDASIFCRRVSNAAELDALLAQDGAQLPYSLIVKPSRGWASEGVWKVISEPDLRDKVSRLWRDNFTAWHGRDVVIESFVDGPEIDANLVLVDGVFHVEGRLIDSQCCYTELASTSLDLARNKYFNEKDKTDVFLLEINPRAPGMQEVNTVARAYGVSYYSLSLLNALGEPKRQRMRNLSIPFTGGAQYHMYILFPAVEKGAVYHLGDVCELIRAKNPELQDQIVESKCLLTNGQAVPDPKTGSMTWLAYFLIISRKSRRDALEVGERVKSLASEYTGRF</sequence>
<dbReference type="PANTHER" id="PTHR43585">
    <property type="entry name" value="FUMIPYRROLE BIOSYNTHESIS PROTEIN C"/>
    <property type="match status" value="1"/>
</dbReference>
<dbReference type="InterPro" id="IPR052032">
    <property type="entry name" value="ATP-dep_AA_Ligase"/>
</dbReference>
<dbReference type="EMBL" id="JAULSW010000004">
    <property type="protein sequence ID" value="KAK3385675.1"/>
    <property type="molecule type" value="Genomic_DNA"/>
</dbReference>
<evidence type="ECO:0000256" key="3">
    <source>
        <dbReference type="ARBA" id="ARBA00022840"/>
    </source>
</evidence>
<proteinExistence type="predicted"/>
<dbReference type="AlphaFoldDB" id="A0AAE0U023"/>
<comment type="caution">
    <text evidence="4">The sequence shown here is derived from an EMBL/GenBank/DDBJ whole genome shotgun (WGS) entry which is preliminary data.</text>
</comment>
<dbReference type="Proteomes" id="UP001285441">
    <property type="component" value="Unassembled WGS sequence"/>
</dbReference>
<dbReference type="SUPFAM" id="SSF56059">
    <property type="entry name" value="Glutathione synthetase ATP-binding domain-like"/>
    <property type="match status" value="1"/>
</dbReference>
<reference evidence="4" key="2">
    <citation type="submission" date="2023-06" db="EMBL/GenBank/DDBJ databases">
        <authorList>
            <consortium name="Lawrence Berkeley National Laboratory"/>
            <person name="Haridas S."/>
            <person name="Hensen N."/>
            <person name="Bonometti L."/>
            <person name="Westerberg I."/>
            <person name="Brannstrom I.O."/>
            <person name="Guillou S."/>
            <person name="Cros-Aarteil S."/>
            <person name="Calhoun S."/>
            <person name="Kuo A."/>
            <person name="Mondo S."/>
            <person name="Pangilinan J."/>
            <person name="Riley R."/>
            <person name="LaButti K."/>
            <person name="Andreopoulos B."/>
            <person name="Lipzen A."/>
            <person name="Chen C."/>
            <person name="Yanf M."/>
            <person name="Daum C."/>
            <person name="Ng V."/>
            <person name="Clum A."/>
            <person name="Steindorff A."/>
            <person name="Ohm R."/>
            <person name="Martin F."/>
            <person name="Silar P."/>
            <person name="Natvig D."/>
            <person name="Lalanne C."/>
            <person name="Gautier V."/>
            <person name="Ament-velasquez S.L."/>
            <person name="Kruys A."/>
            <person name="Hutchinson M.I."/>
            <person name="Powell A.J."/>
            <person name="Barry K."/>
            <person name="Miller A.N."/>
            <person name="Grigoriev I.V."/>
            <person name="Debuchy R."/>
            <person name="Gladieux P."/>
            <person name="Thoren M.H."/>
            <person name="Johannesson H."/>
        </authorList>
    </citation>
    <scope>NUCLEOTIDE SEQUENCE</scope>
    <source>
        <strain evidence="4">CBS 232.78</strain>
    </source>
</reference>
<evidence type="ECO:0000313" key="4">
    <source>
        <dbReference type="EMBL" id="KAK3385675.1"/>
    </source>
</evidence>
<keyword evidence="3" id="KW-0067">ATP-binding</keyword>
<evidence type="ECO:0000256" key="1">
    <source>
        <dbReference type="ARBA" id="ARBA00022598"/>
    </source>
</evidence>
<evidence type="ECO:0008006" key="6">
    <source>
        <dbReference type="Google" id="ProtNLM"/>
    </source>
</evidence>
<evidence type="ECO:0000256" key="2">
    <source>
        <dbReference type="ARBA" id="ARBA00022741"/>
    </source>
</evidence>
<gene>
    <name evidence="4" type="ORF">B0H63DRAFT_522999</name>
</gene>
<evidence type="ECO:0000313" key="5">
    <source>
        <dbReference type="Proteomes" id="UP001285441"/>
    </source>
</evidence>
<reference evidence="4" key="1">
    <citation type="journal article" date="2023" name="Mol. Phylogenet. Evol.">
        <title>Genome-scale phylogeny and comparative genomics of the fungal order Sordariales.</title>
        <authorList>
            <person name="Hensen N."/>
            <person name="Bonometti L."/>
            <person name="Westerberg I."/>
            <person name="Brannstrom I.O."/>
            <person name="Guillou S."/>
            <person name="Cros-Aarteil S."/>
            <person name="Calhoun S."/>
            <person name="Haridas S."/>
            <person name="Kuo A."/>
            <person name="Mondo S."/>
            <person name="Pangilinan J."/>
            <person name="Riley R."/>
            <person name="LaButti K."/>
            <person name="Andreopoulos B."/>
            <person name="Lipzen A."/>
            <person name="Chen C."/>
            <person name="Yan M."/>
            <person name="Daum C."/>
            <person name="Ng V."/>
            <person name="Clum A."/>
            <person name="Steindorff A."/>
            <person name="Ohm R.A."/>
            <person name="Martin F."/>
            <person name="Silar P."/>
            <person name="Natvig D.O."/>
            <person name="Lalanne C."/>
            <person name="Gautier V."/>
            <person name="Ament-Velasquez S.L."/>
            <person name="Kruys A."/>
            <person name="Hutchinson M.I."/>
            <person name="Powell A.J."/>
            <person name="Barry K."/>
            <person name="Miller A.N."/>
            <person name="Grigoriev I.V."/>
            <person name="Debuchy R."/>
            <person name="Gladieux P."/>
            <person name="Hiltunen Thoren M."/>
            <person name="Johannesson H."/>
        </authorList>
    </citation>
    <scope>NUCLEOTIDE SEQUENCE</scope>
    <source>
        <strain evidence="4">CBS 232.78</strain>
    </source>
</reference>
<dbReference type="PANTHER" id="PTHR43585:SF2">
    <property type="entry name" value="ATP-GRASP ENZYME FSQD"/>
    <property type="match status" value="1"/>
</dbReference>
<keyword evidence="5" id="KW-1185">Reference proteome</keyword>
<organism evidence="4 5">
    <name type="scientific">Podospora didyma</name>
    <dbReference type="NCBI Taxonomy" id="330526"/>
    <lineage>
        <taxon>Eukaryota</taxon>
        <taxon>Fungi</taxon>
        <taxon>Dikarya</taxon>
        <taxon>Ascomycota</taxon>
        <taxon>Pezizomycotina</taxon>
        <taxon>Sordariomycetes</taxon>
        <taxon>Sordariomycetidae</taxon>
        <taxon>Sordariales</taxon>
        <taxon>Podosporaceae</taxon>
        <taxon>Podospora</taxon>
    </lineage>
</organism>
<dbReference type="GO" id="GO:0016874">
    <property type="term" value="F:ligase activity"/>
    <property type="evidence" value="ECO:0007669"/>
    <property type="project" value="UniProtKB-KW"/>
</dbReference>
<keyword evidence="1" id="KW-0436">Ligase</keyword>
<keyword evidence="2" id="KW-0547">Nucleotide-binding</keyword>
<name>A0AAE0U023_9PEZI</name>
<dbReference type="GO" id="GO:0005524">
    <property type="term" value="F:ATP binding"/>
    <property type="evidence" value="ECO:0007669"/>
    <property type="project" value="UniProtKB-KW"/>
</dbReference>
<protein>
    <recommendedName>
        <fullName evidence="6">ATP-grasp domain-containing protein</fullName>
    </recommendedName>
</protein>